<proteinExistence type="predicted"/>
<keyword evidence="3" id="KW-1185">Reference proteome</keyword>
<evidence type="ECO:0000313" key="2">
    <source>
        <dbReference type="EMBL" id="GFS27693.1"/>
    </source>
</evidence>
<feature type="domain" description="DUF6451" evidence="1">
    <location>
        <begin position="33"/>
        <end position="57"/>
    </location>
</feature>
<sequence length="105" mass="12019">MQTHRFGNLGSVVKRSGSTNKNAKCRIDKARHAFHILRQIWRSIILTLHNKIRIFNTCEVCLAVWLGDLTKTNTKSLQTFIKRCLRNVFNISGPKLSSTMSYGAR</sequence>
<evidence type="ECO:0000259" key="1">
    <source>
        <dbReference type="Pfam" id="PF20049"/>
    </source>
</evidence>
<name>A0AAV4JY17_9GAST</name>
<gene>
    <name evidence="2" type="ORF">ElyMa_005294800</name>
</gene>
<dbReference type="Pfam" id="PF20049">
    <property type="entry name" value="DUF6451"/>
    <property type="match status" value="1"/>
</dbReference>
<dbReference type="InterPro" id="IPR045609">
    <property type="entry name" value="DUF6451"/>
</dbReference>
<dbReference type="AlphaFoldDB" id="A0AAV4JY17"/>
<evidence type="ECO:0000313" key="3">
    <source>
        <dbReference type="Proteomes" id="UP000762676"/>
    </source>
</evidence>
<organism evidence="2 3">
    <name type="scientific">Elysia marginata</name>
    <dbReference type="NCBI Taxonomy" id="1093978"/>
    <lineage>
        <taxon>Eukaryota</taxon>
        <taxon>Metazoa</taxon>
        <taxon>Spiralia</taxon>
        <taxon>Lophotrochozoa</taxon>
        <taxon>Mollusca</taxon>
        <taxon>Gastropoda</taxon>
        <taxon>Heterobranchia</taxon>
        <taxon>Euthyneura</taxon>
        <taxon>Panpulmonata</taxon>
        <taxon>Sacoglossa</taxon>
        <taxon>Placobranchoidea</taxon>
        <taxon>Plakobranchidae</taxon>
        <taxon>Elysia</taxon>
    </lineage>
</organism>
<accession>A0AAV4JY17</accession>
<dbReference type="EMBL" id="BMAT01010552">
    <property type="protein sequence ID" value="GFS27693.1"/>
    <property type="molecule type" value="Genomic_DNA"/>
</dbReference>
<protein>
    <recommendedName>
        <fullName evidence="1">DUF6451 domain-containing protein</fullName>
    </recommendedName>
</protein>
<dbReference type="Proteomes" id="UP000762676">
    <property type="component" value="Unassembled WGS sequence"/>
</dbReference>
<reference evidence="2 3" key="1">
    <citation type="journal article" date="2021" name="Elife">
        <title>Chloroplast acquisition without the gene transfer in kleptoplastic sea slugs, Plakobranchus ocellatus.</title>
        <authorList>
            <person name="Maeda T."/>
            <person name="Takahashi S."/>
            <person name="Yoshida T."/>
            <person name="Shimamura S."/>
            <person name="Takaki Y."/>
            <person name="Nagai Y."/>
            <person name="Toyoda A."/>
            <person name="Suzuki Y."/>
            <person name="Arimoto A."/>
            <person name="Ishii H."/>
            <person name="Satoh N."/>
            <person name="Nishiyama T."/>
            <person name="Hasebe M."/>
            <person name="Maruyama T."/>
            <person name="Minagawa J."/>
            <person name="Obokata J."/>
            <person name="Shigenobu S."/>
        </authorList>
    </citation>
    <scope>NUCLEOTIDE SEQUENCE [LARGE SCALE GENOMIC DNA]</scope>
</reference>
<comment type="caution">
    <text evidence="2">The sequence shown here is derived from an EMBL/GenBank/DDBJ whole genome shotgun (WGS) entry which is preliminary data.</text>
</comment>